<reference evidence="2 3" key="1">
    <citation type="submission" date="2021-05" db="EMBL/GenBank/DDBJ databases">
        <title>Genome Assembly of Synthetic Allotetraploid Brassica napus Reveals Homoeologous Exchanges between Subgenomes.</title>
        <authorList>
            <person name="Davis J.T."/>
        </authorList>
    </citation>
    <scope>NUCLEOTIDE SEQUENCE [LARGE SCALE GENOMIC DNA]</scope>
    <source>
        <strain evidence="3">cv. Da-Ae</strain>
        <tissue evidence="2">Seedling</tissue>
    </source>
</reference>
<dbReference type="EMBL" id="JAGKQM010000001">
    <property type="protein sequence ID" value="KAH0942031.1"/>
    <property type="molecule type" value="Genomic_DNA"/>
</dbReference>
<evidence type="ECO:0000256" key="1">
    <source>
        <dbReference type="SAM" id="MobiDB-lite"/>
    </source>
</evidence>
<gene>
    <name evidence="2" type="ORF">HID58_001668</name>
</gene>
<feature type="region of interest" description="Disordered" evidence="1">
    <location>
        <begin position="92"/>
        <end position="114"/>
    </location>
</feature>
<sequence length="133" mass="15501">MEAREEAEIKNDEERVIDQTLPSDEFQEELLKTQANGTEVISDPIDEEIGFQRVQGLLEEQKDSPVEDVMEWDEIKVIFLANGIDMDAEDELQRASEEEAEEETTIWEEEAEMGKGRNRVLMQKRRGMLQGRW</sequence>
<name>A0ABQ8EK39_BRANA</name>
<protein>
    <submittedName>
        <fullName evidence="2">Uncharacterized protein</fullName>
    </submittedName>
</protein>
<organism evidence="2 3">
    <name type="scientific">Brassica napus</name>
    <name type="common">Rape</name>
    <dbReference type="NCBI Taxonomy" id="3708"/>
    <lineage>
        <taxon>Eukaryota</taxon>
        <taxon>Viridiplantae</taxon>
        <taxon>Streptophyta</taxon>
        <taxon>Embryophyta</taxon>
        <taxon>Tracheophyta</taxon>
        <taxon>Spermatophyta</taxon>
        <taxon>Magnoliopsida</taxon>
        <taxon>eudicotyledons</taxon>
        <taxon>Gunneridae</taxon>
        <taxon>Pentapetalae</taxon>
        <taxon>rosids</taxon>
        <taxon>malvids</taxon>
        <taxon>Brassicales</taxon>
        <taxon>Brassicaceae</taxon>
        <taxon>Brassiceae</taxon>
        <taxon>Brassica</taxon>
    </lineage>
</organism>
<dbReference type="Proteomes" id="UP000824890">
    <property type="component" value="Unassembled WGS sequence"/>
</dbReference>
<evidence type="ECO:0000313" key="3">
    <source>
        <dbReference type="Proteomes" id="UP000824890"/>
    </source>
</evidence>
<evidence type="ECO:0000313" key="2">
    <source>
        <dbReference type="EMBL" id="KAH0942031.1"/>
    </source>
</evidence>
<comment type="caution">
    <text evidence="2">The sequence shown here is derived from an EMBL/GenBank/DDBJ whole genome shotgun (WGS) entry which is preliminary data.</text>
</comment>
<accession>A0ABQ8EK39</accession>
<feature type="compositionally biased region" description="Acidic residues" evidence="1">
    <location>
        <begin position="98"/>
        <end position="111"/>
    </location>
</feature>
<keyword evidence="3" id="KW-1185">Reference proteome</keyword>
<proteinExistence type="predicted"/>